<proteinExistence type="predicted"/>
<protein>
    <submittedName>
        <fullName evidence="2">Uncharacterized protein</fullName>
    </submittedName>
</protein>
<reference evidence="2" key="2">
    <citation type="submission" date="2020-11" db="EMBL/GenBank/DDBJ databases">
        <authorList>
            <consortium name="DOE Joint Genome Institute"/>
            <person name="Kuo A."/>
            <person name="Miyauchi S."/>
            <person name="Kiss E."/>
            <person name="Drula E."/>
            <person name="Kohler A."/>
            <person name="Sanchez-Garcia M."/>
            <person name="Andreopoulos B."/>
            <person name="Barry K.W."/>
            <person name="Bonito G."/>
            <person name="Buee M."/>
            <person name="Carver A."/>
            <person name="Chen C."/>
            <person name="Cichocki N."/>
            <person name="Clum A."/>
            <person name="Culley D."/>
            <person name="Crous P.W."/>
            <person name="Fauchery L."/>
            <person name="Girlanda M."/>
            <person name="Hayes R."/>
            <person name="Keri Z."/>
            <person name="Labutti K."/>
            <person name="Lipzen A."/>
            <person name="Lombard V."/>
            <person name="Magnuson J."/>
            <person name="Maillard F."/>
            <person name="Morin E."/>
            <person name="Murat C."/>
            <person name="Nolan M."/>
            <person name="Ohm R."/>
            <person name="Pangilinan J."/>
            <person name="Pereira M."/>
            <person name="Perotto S."/>
            <person name="Peter M."/>
            <person name="Riley R."/>
            <person name="Sitrit Y."/>
            <person name="Stielow B."/>
            <person name="Szollosi G."/>
            <person name="Zifcakova L."/>
            <person name="Stursova M."/>
            <person name="Spatafora J.W."/>
            <person name="Tedersoo L."/>
            <person name="Vaario L.-M."/>
            <person name="Yamada A."/>
            <person name="Yan M."/>
            <person name="Wang P."/>
            <person name="Xu J."/>
            <person name="Bruns T."/>
            <person name="Baldrian P."/>
            <person name="Vilgalys R."/>
            <person name="Henrissat B."/>
            <person name="Grigoriev I.V."/>
            <person name="Hibbett D."/>
            <person name="Nagy L.G."/>
            <person name="Martin F.M."/>
        </authorList>
    </citation>
    <scope>NUCLEOTIDE SEQUENCE</scope>
    <source>
        <strain evidence="2">UH-Tt-Lm1</strain>
    </source>
</reference>
<sequence>LSTSQGTSNLERSRRKCMQQRGANENPIPDVPQPPPLTYSQPKHHALIAARCASSKRSFNSVADPYYIQEVEMLCPGTKIPSPATVSRDINMMYKFGAEVVHKYFSVS</sequence>
<feature type="non-terminal residue" evidence="2">
    <location>
        <position position="108"/>
    </location>
</feature>
<feature type="compositionally biased region" description="Polar residues" evidence="1">
    <location>
        <begin position="1"/>
        <end position="10"/>
    </location>
</feature>
<keyword evidence="3" id="KW-1185">Reference proteome</keyword>
<dbReference type="Proteomes" id="UP000736335">
    <property type="component" value="Unassembled WGS sequence"/>
</dbReference>
<dbReference type="AlphaFoldDB" id="A0A9P6HQH8"/>
<accession>A0A9P6HQH8</accession>
<gene>
    <name evidence="2" type="ORF">BJ322DRAFT_980034</name>
</gene>
<evidence type="ECO:0000256" key="1">
    <source>
        <dbReference type="SAM" id="MobiDB-lite"/>
    </source>
</evidence>
<name>A0A9P6HQH8_9AGAM</name>
<feature type="non-terminal residue" evidence="2">
    <location>
        <position position="1"/>
    </location>
</feature>
<reference evidence="2" key="1">
    <citation type="journal article" date="2020" name="Nat. Commun.">
        <title>Large-scale genome sequencing of mycorrhizal fungi provides insights into the early evolution of symbiotic traits.</title>
        <authorList>
            <person name="Miyauchi S."/>
            <person name="Kiss E."/>
            <person name="Kuo A."/>
            <person name="Drula E."/>
            <person name="Kohler A."/>
            <person name="Sanchez-Garcia M."/>
            <person name="Morin E."/>
            <person name="Andreopoulos B."/>
            <person name="Barry K.W."/>
            <person name="Bonito G."/>
            <person name="Buee M."/>
            <person name="Carver A."/>
            <person name="Chen C."/>
            <person name="Cichocki N."/>
            <person name="Clum A."/>
            <person name="Culley D."/>
            <person name="Crous P.W."/>
            <person name="Fauchery L."/>
            <person name="Girlanda M."/>
            <person name="Hayes R.D."/>
            <person name="Keri Z."/>
            <person name="LaButti K."/>
            <person name="Lipzen A."/>
            <person name="Lombard V."/>
            <person name="Magnuson J."/>
            <person name="Maillard F."/>
            <person name="Murat C."/>
            <person name="Nolan M."/>
            <person name="Ohm R.A."/>
            <person name="Pangilinan J."/>
            <person name="Pereira M.F."/>
            <person name="Perotto S."/>
            <person name="Peter M."/>
            <person name="Pfister S."/>
            <person name="Riley R."/>
            <person name="Sitrit Y."/>
            <person name="Stielow J.B."/>
            <person name="Szollosi G."/>
            <person name="Zifcakova L."/>
            <person name="Stursova M."/>
            <person name="Spatafora J.W."/>
            <person name="Tedersoo L."/>
            <person name="Vaario L.M."/>
            <person name="Yamada A."/>
            <person name="Yan M."/>
            <person name="Wang P."/>
            <person name="Xu J."/>
            <person name="Bruns T."/>
            <person name="Baldrian P."/>
            <person name="Vilgalys R."/>
            <person name="Dunand C."/>
            <person name="Henrissat B."/>
            <person name="Grigoriev I.V."/>
            <person name="Hibbett D."/>
            <person name="Nagy L.G."/>
            <person name="Martin F.M."/>
        </authorList>
    </citation>
    <scope>NUCLEOTIDE SEQUENCE</scope>
    <source>
        <strain evidence="2">UH-Tt-Lm1</strain>
    </source>
</reference>
<comment type="caution">
    <text evidence="2">The sequence shown here is derived from an EMBL/GenBank/DDBJ whole genome shotgun (WGS) entry which is preliminary data.</text>
</comment>
<feature type="region of interest" description="Disordered" evidence="1">
    <location>
        <begin position="1"/>
        <end position="40"/>
    </location>
</feature>
<dbReference type="EMBL" id="WIUZ02000001">
    <property type="protein sequence ID" value="KAF9792012.1"/>
    <property type="molecule type" value="Genomic_DNA"/>
</dbReference>
<evidence type="ECO:0000313" key="2">
    <source>
        <dbReference type="EMBL" id="KAF9792012.1"/>
    </source>
</evidence>
<dbReference type="OrthoDB" id="2794314at2759"/>
<organism evidence="2 3">
    <name type="scientific">Thelephora terrestris</name>
    <dbReference type="NCBI Taxonomy" id="56493"/>
    <lineage>
        <taxon>Eukaryota</taxon>
        <taxon>Fungi</taxon>
        <taxon>Dikarya</taxon>
        <taxon>Basidiomycota</taxon>
        <taxon>Agaricomycotina</taxon>
        <taxon>Agaricomycetes</taxon>
        <taxon>Thelephorales</taxon>
        <taxon>Thelephoraceae</taxon>
        <taxon>Thelephora</taxon>
    </lineage>
</organism>
<evidence type="ECO:0000313" key="3">
    <source>
        <dbReference type="Proteomes" id="UP000736335"/>
    </source>
</evidence>